<protein>
    <submittedName>
        <fullName evidence="1">Uncharacterized protein</fullName>
    </submittedName>
</protein>
<dbReference type="Proteomes" id="UP000011885">
    <property type="component" value="Unassembled WGS sequence"/>
</dbReference>
<evidence type="ECO:0000313" key="1">
    <source>
        <dbReference type="EMBL" id="EMI52603.1"/>
    </source>
</evidence>
<name>M5U9E4_9BACT</name>
<organism evidence="1 2">
    <name type="scientific">Rhodopirellula sallentina SM41</name>
    <dbReference type="NCBI Taxonomy" id="1263870"/>
    <lineage>
        <taxon>Bacteria</taxon>
        <taxon>Pseudomonadati</taxon>
        <taxon>Planctomycetota</taxon>
        <taxon>Planctomycetia</taxon>
        <taxon>Pirellulales</taxon>
        <taxon>Pirellulaceae</taxon>
        <taxon>Rhodopirellula</taxon>
    </lineage>
</organism>
<sequence>MLHNRLDRTWAFATVGSMPEEFCKPKSVSHKLPLANGGGRGGKQ</sequence>
<comment type="caution">
    <text evidence="1">The sequence shown here is derived from an EMBL/GenBank/DDBJ whole genome shotgun (WGS) entry which is preliminary data.</text>
</comment>
<reference evidence="1 2" key="1">
    <citation type="journal article" date="2013" name="Mar. Genomics">
        <title>Expression of sulfatases in Rhodopirellula baltica and the diversity of sulfatases in the genus Rhodopirellula.</title>
        <authorList>
            <person name="Wegner C.E."/>
            <person name="Richter-Heitmann T."/>
            <person name="Klindworth A."/>
            <person name="Klockow C."/>
            <person name="Richter M."/>
            <person name="Achstetter T."/>
            <person name="Glockner F.O."/>
            <person name="Harder J."/>
        </authorList>
    </citation>
    <scope>NUCLEOTIDE SEQUENCE [LARGE SCALE GENOMIC DNA]</scope>
    <source>
        <strain evidence="1 2">SM41</strain>
    </source>
</reference>
<gene>
    <name evidence="1" type="ORF">RSSM_05958</name>
</gene>
<evidence type="ECO:0000313" key="2">
    <source>
        <dbReference type="Proteomes" id="UP000011885"/>
    </source>
</evidence>
<keyword evidence="2" id="KW-1185">Reference proteome</keyword>
<accession>M5U9E4</accession>
<dbReference type="EMBL" id="ANOH01000415">
    <property type="protein sequence ID" value="EMI52603.1"/>
    <property type="molecule type" value="Genomic_DNA"/>
</dbReference>
<proteinExistence type="predicted"/>
<dbReference type="PATRIC" id="fig|1263870.3.peg.6312"/>
<dbReference type="AlphaFoldDB" id="M5U9E4"/>